<dbReference type="KEGG" id="scia:HUG15_16425"/>
<keyword evidence="3" id="KW-1185">Reference proteome</keyword>
<evidence type="ECO:0000313" key="2">
    <source>
        <dbReference type="EMBL" id="QQK77004.1"/>
    </source>
</evidence>
<accession>A0A7T6Z4Z2</accession>
<dbReference type="InterPro" id="IPR038144">
    <property type="entry name" value="IPI"/>
</dbReference>
<gene>
    <name evidence="2" type="ORF">HUG15_16425</name>
</gene>
<dbReference type="Proteomes" id="UP000595823">
    <property type="component" value="Chromosome"/>
</dbReference>
<feature type="domain" description="Intracellular proteinase inhibitor BsuPI" evidence="1">
    <location>
        <begin position="10"/>
        <end position="105"/>
    </location>
</feature>
<sequence>MTEDGLYIQATAHGKHGRIIVEATVGNDGDEEVELWFNTSQRIEVRLFEMGMPKQLVYRSSQEMMYNQVVGTVTLEPGEETTYNEEIPSMYVTGGGSYGGEVHITVARIDGKDVPTKPSDSFTVDM</sequence>
<name>A0A7T6Z4Z2_9BACI</name>
<reference evidence="2 3" key="1">
    <citation type="submission" date="2020-06" db="EMBL/GenBank/DDBJ databases">
        <title>Genomic analysis of Salicibibacter sp. NKC5-3.</title>
        <authorList>
            <person name="Oh Y.J."/>
        </authorList>
    </citation>
    <scope>NUCLEOTIDE SEQUENCE [LARGE SCALE GENOMIC DNA]</scope>
    <source>
        <strain evidence="2 3">NKC5-3</strain>
    </source>
</reference>
<dbReference type="AlphaFoldDB" id="A0A7T6Z4Z2"/>
<protein>
    <recommendedName>
        <fullName evidence="1">Intracellular proteinase inhibitor BsuPI domain-containing protein</fullName>
    </recommendedName>
</protein>
<dbReference type="RefSeq" id="WP_200124129.1">
    <property type="nucleotide sequence ID" value="NZ_CP054705.1"/>
</dbReference>
<dbReference type="Gene3D" id="2.60.40.2360">
    <property type="entry name" value="Intracellular proteinase inhibitor BsuPI"/>
    <property type="match status" value="1"/>
</dbReference>
<dbReference type="InterPro" id="IPR020481">
    <property type="entry name" value="Intracell_prot_inh_BsuPI"/>
</dbReference>
<evidence type="ECO:0000313" key="3">
    <source>
        <dbReference type="Proteomes" id="UP000595823"/>
    </source>
</evidence>
<proteinExistence type="predicted"/>
<dbReference type="EMBL" id="CP054705">
    <property type="protein sequence ID" value="QQK77004.1"/>
    <property type="molecule type" value="Genomic_DNA"/>
</dbReference>
<dbReference type="Pfam" id="PF12690">
    <property type="entry name" value="BsuPI"/>
    <property type="match status" value="1"/>
</dbReference>
<organism evidence="2 3">
    <name type="scientific">Salicibibacter cibarius</name>
    <dbReference type="NCBI Taxonomy" id="2743000"/>
    <lineage>
        <taxon>Bacteria</taxon>
        <taxon>Bacillati</taxon>
        <taxon>Bacillota</taxon>
        <taxon>Bacilli</taxon>
        <taxon>Bacillales</taxon>
        <taxon>Bacillaceae</taxon>
        <taxon>Salicibibacter</taxon>
    </lineage>
</organism>
<evidence type="ECO:0000259" key="1">
    <source>
        <dbReference type="Pfam" id="PF12690"/>
    </source>
</evidence>